<dbReference type="InterPro" id="IPR000679">
    <property type="entry name" value="Znf_GATA"/>
</dbReference>
<gene>
    <name evidence="9" type="ORF">LX32DRAFT_728169</name>
</gene>
<keyword evidence="10" id="KW-1185">Reference proteome</keyword>
<dbReference type="GO" id="GO:0008270">
    <property type="term" value="F:zinc ion binding"/>
    <property type="evidence" value="ECO:0007669"/>
    <property type="project" value="UniProtKB-KW"/>
</dbReference>
<organism evidence="9 10">
    <name type="scientific">Colletotrichum zoysiae</name>
    <dbReference type="NCBI Taxonomy" id="1216348"/>
    <lineage>
        <taxon>Eukaryota</taxon>
        <taxon>Fungi</taxon>
        <taxon>Dikarya</taxon>
        <taxon>Ascomycota</taxon>
        <taxon>Pezizomycotina</taxon>
        <taxon>Sordariomycetes</taxon>
        <taxon>Hypocreomycetidae</taxon>
        <taxon>Glomerellales</taxon>
        <taxon>Glomerellaceae</taxon>
        <taxon>Colletotrichum</taxon>
        <taxon>Colletotrichum graminicola species complex</taxon>
    </lineage>
</organism>
<dbReference type="Gene3D" id="3.30.50.10">
    <property type="entry name" value="Erythroid Transcription Factor GATA-1, subunit A"/>
    <property type="match status" value="1"/>
</dbReference>
<feature type="domain" description="GATA-type" evidence="8">
    <location>
        <begin position="168"/>
        <end position="203"/>
    </location>
</feature>
<dbReference type="PANTHER" id="PTHR47172">
    <property type="entry name" value="OS01G0976800 PROTEIN"/>
    <property type="match status" value="1"/>
</dbReference>
<evidence type="ECO:0000256" key="6">
    <source>
        <dbReference type="PROSITE-ProRule" id="PRU00094"/>
    </source>
</evidence>
<feature type="region of interest" description="Disordered" evidence="7">
    <location>
        <begin position="1"/>
        <end position="35"/>
    </location>
</feature>
<name>A0AAD9HJL3_9PEZI</name>
<dbReference type="GO" id="GO:0043565">
    <property type="term" value="F:sequence-specific DNA binding"/>
    <property type="evidence" value="ECO:0007669"/>
    <property type="project" value="InterPro"/>
</dbReference>
<comment type="caution">
    <text evidence="9">The sequence shown here is derived from an EMBL/GenBank/DDBJ whole genome shotgun (WGS) entry which is preliminary data.</text>
</comment>
<evidence type="ECO:0000256" key="7">
    <source>
        <dbReference type="SAM" id="MobiDB-lite"/>
    </source>
</evidence>
<evidence type="ECO:0000313" key="10">
    <source>
        <dbReference type="Proteomes" id="UP001232148"/>
    </source>
</evidence>
<feature type="compositionally biased region" description="Basic and acidic residues" evidence="7">
    <location>
        <begin position="8"/>
        <end position="17"/>
    </location>
</feature>
<dbReference type="AlphaFoldDB" id="A0AAD9HJL3"/>
<keyword evidence="1" id="KW-0479">Metal-binding</keyword>
<proteinExistence type="predicted"/>
<dbReference type="PANTHER" id="PTHR47172:SF24">
    <property type="entry name" value="GATA ZINC FINGER DOMAIN-CONTAINING PROTEIN 14-RELATED"/>
    <property type="match status" value="1"/>
</dbReference>
<dbReference type="Pfam" id="PF00320">
    <property type="entry name" value="GATA"/>
    <property type="match status" value="1"/>
</dbReference>
<dbReference type="SMART" id="SM00401">
    <property type="entry name" value="ZnF_GATA"/>
    <property type="match status" value="1"/>
</dbReference>
<dbReference type="InterPro" id="IPR013088">
    <property type="entry name" value="Znf_NHR/GATA"/>
</dbReference>
<evidence type="ECO:0000256" key="5">
    <source>
        <dbReference type="ARBA" id="ARBA00023163"/>
    </source>
</evidence>
<keyword evidence="4" id="KW-0805">Transcription regulation</keyword>
<dbReference type="Proteomes" id="UP001232148">
    <property type="component" value="Unassembled WGS sequence"/>
</dbReference>
<keyword evidence="2 6" id="KW-0863">Zinc-finger</keyword>
<evidence type="ECO:0000313" key="9">
    <source>
        <dbReference type="EMBL" id="KAK2029212.1"/>
    </source>
</evidence>
<dbReference type="PROSITE" id="PS50114">
    <property type="entry name" value="GATA_ZN_FINGER_2"/>
    <property type="match status" value="1"/>
</dbReference>
<evidence type="ECO:0000259" key="8">
    <source>
        <dbReference type="PROSITE" id="PS50114"/>
    </source>
</evidence>
<dbReference type="GO" id="GO:0006355">
    <property type="term" value="P:regulation of DNA-templated transcription"/>
    <property type="evidence" value="ECO:0007669"/>
    <property type="project" value="InterPro"/>
</dbReference>
<protein>
    <recommendedName>
        <fullName evidence="8">GATA-type domain-containing protein</fullName>
    </recommendedName>
</protein>
<evidence type="ECO:0000256" key="4">
    <source>
        <dbReference type="ARBA" id="ARBA00023015"/>
    </source>
</evidence>
<dbReference type="EMBL" id="MU842867">
    <property type="protein sequence ID" value="KAK2029212.1"/>
    <property type="molecule type" value="Genomic_DNA"/>
</dbReference>
<accession>A0AAD9HJL3</accession>
<evidence type="ECO:0000256" key="1">
    <source>
        <dbReference type="ARBA" id="ARBA00022723"/>
    </source>
</evidence>
<sequence length="230" mass="24690">METSDFETSDRTPRAPDADSPPPRTPTDDGGGSSCAHATTLLTLNQLKAGELIQRIHADTSQLLGSIQSLLQSDFLLGGGGRRRGGRVPGVVAGHPGLLAARALSQHVAVNLDELVTLCHDSAAEAEQRLQGVAAFFRERERRTRRPRRGADSAASYCYPQKALKRNRASGLVCQSCQTTSTPQWRNGPAGLWTLCNVCGLMYARQVRRSGIVKRRGTSPEGSGESEVPS</sequence>
<keyword evidence="3" id="KW-0862">Zinc</keyword>
<dbReference type="SUPFAM" id="SSF57716">
    <property type="entry name" value="Glucocorticoid receptor-like (DNA-binding domain)"/>
    <property type="match status" value="1"/>
</dbReference>
<keyword evidence="5" id="KW-0804">Transcription</keyword>
<dbReference type="CDD" id="cd00202">
    <property type="entry name" value="ZnF_GATA"/>
    <property type="match status" value="1"/>
</dbReference>
<evidence type="ECO:0000256" key="3">
    <source>
        <dbReference type="ARBA" id="ARBA00022833"/>
    </source>
</evidence>
<reference evidence="9" key="1">
    <citation type="submission" date="2021-06" db="EMBL/GenBank/DDBJ databases">
        <title>Comparative genomics, transcriptomics and evolutionary studies reveal genomic signatures of adaptation to plant cell wall in hemibiotrophic fungi.</title>
        <authorList>
            <consortium name="DOE Joint Genome Institute"/>
            <person name="Baroncelli R."/>
            <person name="Diaz J.F."/>
            <person name="Benocci T."/>
            <person name="Peng M."/>
            <person name="Battaglia E."/>
            <person name="Haridas S."/>
            <person name="Andreopoulos W."/>
            <person name="Labutti K."/>
            <person name="Pangilinan J."/>
            <person name="Floch G.L."/>
            <person name="Makela M.R."/>
            <person name="Henrissat B."/>
            <person name="Grigoriev I.V."/>
            <person name="Crouch J.A."/>
            <person name="De Vries R.P."/>
            <person name="Sukno S.A."/>
            <person name="Thon M.R."/>
        </authorList>
    </citation>
    <scope>NUCLEOTIDE SEQUENCE</scope>
    <source>
        <strain evidence="9">MAFF235873</strain>
    </source>
</reference>
<evidence type="ECO:0000256" key="2">
    <source>
        <dbReference type="ARBA" id="ARBA00022771"/>
    </source>
</evidence>